<feature type="compositionally biased region" description="Polar residues" evidence="4">
    <location>
        <begin position="594"/>
        <end position="605"/>
    </location>
</feature>
<dbReference type="PANTHER" id="PTHR44267">
    <property type="entry name" value="WD REPEAT-CONTAINING PROTEIN 43"/>
    <property type="match status" value="1"/>
</dbReference>
<reference evidence="6 7" key="1">
    <citation type="submission" date="2020-05" db="EMBL/GenBank/DDBJ databases">
        <authorList>
            <person name="Casaregola S."/>
            <person name="Devillers H."/>
            <person name="Grondin C."/>
        </authorList>
    </citation>
    <scope>NUCLEOTIDE SEQUENCE [LARGE SCALE GENOMIC DNA]</scope>
    <source>
        <strain evidence="6 7">CLIB 1767</strain>
    </source>
</reference>
<dbReference type="Proteomes" id="UP000644660">
    <property type="component" value="Unassembled WGS sequence"/>
</dbReference>
<evidence type="ECO:0000313" key="6">
    <source>
        <dbReference type="EMBL" id="CAB4252331.1"/>
    </source>
</evidence>
<dbReference type="AlphaFoldDB" id="A0A8H2VBQ8"/>
<dbReference type="InterPro" id="IPR015943">
    <property type="entry name" value="WD40/YVTN_repeat-like_dom_sf"/>
</dbReference>
<evidence type="ECO:0000256" key="1">
    <source>
        <dbReference type="ARBA" id="ARBA00004123"/>
    </source>
</evidence>
<comment type="similarity">
    <text evidence="3">Belongs to the UTP5 family.</text>
</comment>
<sequence length="622" mass="70100">MSAVQSSSPLVLSSYDPNGNYLCYVTTALDKQRVSVEPTQKGQNDALLNEKFLYLHSSELRVTSLKWSYLNSNETLCVFIGLNNGEIWLYSPLANEIILKLSTENGYDVNDFVVANDSLFCVDSNDFIYEFDLVNFTLRNHFKIEQCSNLKRIEYVGENRILVASHQIFLVDNVKKEIVLTLPGHISPVCTLKKLNNEYLLSGAENDRFLNIYNISDGSIKSVLVAKSNINKISTFGTTEIAVTTEDGNFEVFEEPLVSNKSKRRNVKSRQCTKIGSVVNKNDNAIPCIDVYAGKDIINVTYLTNATVCHFVQVRWDSLSINHKIKVDITDNVKNLSQDRTLHGKDLAATTTYKEGNARVTSGDNFKHIENIIKELEQQLDEDRSNETEGDDKVESLADKLPALQSTKKRNPVTGTVAVILSQALQSNDHSLLETVLNNRDERIIRDTIMRLKPVLSVILLERLAERIARQTHRQGSLNVWVKWCIVIHGGYLINVPNLIKTLASLHSTLKNRANLLDRLLSLESRLDCTLNKFDVQSVDADEYLNEEVVDSENDVTYMEELDDAHLIESGEEYDSSEDEEGTSDIEEDALKQGTLTQPVDSNNPKEIIDEEDEGYSDVEMA</sequence>
<feature type="region of interest" description="Disordered" evidence="4">
    <location>
        <begin position="569"/>
        <end position="622"/>
    </location>
</feature>
<gene>
    <name evidence="6" type="ORF">KABA2_01S11198</name>
</gene>
<dbReference type="PANTHER" id="PTHR44267:SF1">
    <property type="entry name" value="WD REPEAT-CONTAINING PROTEIN 43"/>
    <property type="match status" value="1"/>
</dbReference>
<feature type="compositionally biased region" description="Acidic residues" evidence="4">
    <location>
        <begin position="570"/>
        <end position="588"/>
    </location>
</feature>
<keyword evidence="2" id="KW-0539">Nucleus</keyword>
<proteinExistence type="inferred from homology"/>
<keyword evidence="7" id="KW-1185">Reference proteome</keyword>
<feature type="domain" description="Small-subunit processome Utp12" evidence="5">
    <location>
        <begin position="428"/>
        <end position="530"/>
    </location>
</feature>
<accession>A0A8H2VBQ8</accession>
<dbReference type="GeneID" id="64855456"/>
<comment type="subcellular location">
    <subcellularLocation>
        <location evidence="1">Nucleus</location>
    </subcellularLocation>
</comment>
<name>A0A8H2VBQ8_9SACH</name>
<protein>
    <submittedName>
        <fullName evidence="6">Similar to Saccharomyces cerevisiae YDR398W UTP5 Subunit of U3-containing Small Subunit (SSU) processome complex involved in production of 18S rRNA and assembly of small ribosomal subunit</fullName>
    </submittedName>
</protein>
<dbReference type="GO" id="GO:0000462">
    <property type="term" value="P:maturation of SSU-rRNA from tricistronic rRNA transcript (SSU-rRNA, 5.8S rRNA, LSU-rRNA)"/>
    <property type="evidence" value="ECO:0007669"/>
    <property type="project" value="TreeGrafter"/>
</dbReference>
<dbReference type="InterPro" id="IPR052414">
    <property type="entry name" value="U3_snoRNA-assoc_WDR"/>
</dbReference>
<dbReference type="InterPro" id="IPR036322">
    <property type="entry name" value="WD40_repeat_dom_sf"/>
</dbReference>
<comment type="caution">
    <text evidence="6">The sequence shown here is derived from an EMBL/GenBank/DDBJ whole genome shotgun (WGS) entry which is preliminary data.</text>
</comment>
<organism evidence="6 7">
    <name type="scientific">Maudiozyma barnettii</name>
    <dbReference type="NCBI Taxonomy" id="61262"/>
    <lineage>
        <taxon>Eukaryota</taxon>
        <taxon>Fungi</taxon>
        <taxon>Dikarya</taxon>
        <taxon>Ascomycota</taxon>
        <taxon>Saccharomycotina</taxon>
        <taxon>Saccharomycetes</taxon>
        <taxon>Saccharomycetales</taxon>
        <taxon>Saccharomycetaceae</taxon>
        <taxon>Maudiozyma</taxon>
    </lineage>
</organism>
<evidence type="ECO:0000256" key="2">
    <source>
        <dbReference type="ARBA" id="ARBA00023242"/>
    </source>
</evidence>
<evidence type="ECO:0000256" key="4">
    <source>
        <dbReference type="SAM" id="MobiDB-lite"/>
    </source>
</evidence>
<evidence type="ECO:0000256" key="3">
    <source>
        <dbReference type="ARBA" id="ARBA00038335"/>
    </source>
</evidence>
<dbReference type="SUPFAM" id="SSF50978">
    <property type="entry name" value="WD40 repeat-like"/>
    <property type="match status" value="1"/>
</dbReference>
<dbReference type="RefSeq" id="XP_041404369.1">
    <property type="nucleotide sequence ID" value="XM_041548435.1"/>
</dbReference>
<dbReference type="EMBL" id="CAEFZW010000001">
    <property type="protein sequence ID" value="CAB4252331.1"/>
    <property type="molecule type" value="Genomic_DNA"/>
</dbReference>
<dbReference type="Gene3D" id="2.130.10.10">
    <property type="entry name" value="YVTN repeat-like/Quinoprotein amine dehydrogenase"/>
    <property type="match status" value="1"/>
</dbReference>
<evidence type="ECO:0000313" key="7">
    <source>
        <dbReference type="Proteomes" id="UP000644660"/>
    </source>
</evidence>
<feature type="compositionally biased region" description="Acidic residues" evidence="4">
    <location>
        <begin position="609"/>
        <end position="622"/>
    </location>
</feature>
<dbReference type="InterPro" id="IPR007148">
    <property type="entry name" value="SSU_processome_Utp12"/>
</dbReference>
<evidence type="ECO:0000259" key="5">
    <source>
        <dbReference type="Pfam" id="PF04003"/>
    </source>
</evidence>
<dbReference type="Pfam" id="PF04003">
    <property type="entry name" value="Utp12"/>
    <property type="match status" value="1"/>
</dbReference>
<dbReference type="OrthoDB" id="30195at2759"/>
<dbReference type="GO" id="GO:0032040">
    <property type="term" value="C:small-subunit processome"/>
    <property type="evidence" value="ECO:0007669"/>
    <property type="project" value="UniProtKB-ARBA"/>
</dbReference>